<dbReference type="SUPFAM" id="SSF74778">
    <property type="entry name" value="Aconitase B, N-terminal domain"/>
    <property type="match status" value="1"/>
</dbReference>
<dbReference type="EC" id="4.2.1.3" evidence="3"/>
<dbReference type="InterPro" id="IPR036288">
    <property type="entry name" value="Aconitase_B_HEAT-like_dom_sf"/>
</dbReference>
<proteinExistence type="predicted"/>
<evidence type="ECO:0000313" key="4">
    <source>
        <dbReference type="Proteomes" id="UP000029223"/>
    </source>
</evidence>
<evidence type="ECO:0000259" key="2">
    <source>
        <dbReference type="Pfam" id="PF11791"/>
    </source>
</evidence>
<sequence length="297" mass="32481">MLEAYRKHVEERAAEGVVPRPLDAEQVAGLVELLKNPPQGEEEFILDLLENRIPPGVDEAAYVKAGFLTAITKGEVESPLVSREKAAELLGTMQGGYNIESLVSLLDDAELAPIAVKALSHTLLMFDAFYDVEEKAKAGNAYAKQVLTSWAEAEWFLSKPELQEKITLTVFKVTGETNTDDLSPAPDAWSRPDIPVHALAMLKNARDGIEPDQPGSIGPIKQIEALKEKGHQLVYVGDVVGTGSSRKSATTLCFGSWVMISLTYQTNAQAVTYLAVRLHLSSSTQWKTQARYLSKLT</sequence>
<dbReference type="Proteomes" id="UP000029223">
    <property type="component" value="Unassembled WGS sequence"/>
</dbReference>
<evidence type="ECO:0000259" key="1">
    <source>
        <dbReference type="Pfam" id="PF06434"/>
    </source>
</evidence>
<dbReference type="SUPFAM" id="SSF52016">
    <property type="entry name" value="LeuD/IlvD-like"/>
    <property type="match status" value="1"/>
</dbReference>
<dbReference type="Pfam" id="PF06434">
    <property type="entry name" value="Aconitase_2_N"/>
    <property type="match status" value="1"/>
</dbReference>
<feature type="domain" description="Aconitase B HEAT-like" evidence="2">
    <location>
        <begin position="4"/>
        <end position="156"/>
    </location>
</feature>
<organism evidence="3 4">
    <name type="scientific">Vibrio variabilis</name>
    <dbReference type="NCBI Taxonomy" id="990271"/>
    <lineage>
        <taxon>Bacteria</taxon>
        <taxon>Pseudomonadati</taxon>
        <taxon>Pseudomonadota</taxon>
        <taxon>Gammaproteobacteria</taxon>
        <taxon>Vibrionales</taxon>
        <taxon>Vibrionaceae</taxon>
        <taxon>Vibrio</taxon>
    </lineage>
</organism>
<keyword evidence="4" id="KW-1185">Reference proteome</keyword>
<dbReference type="EMBL" id="BBMS01000002">
    <property type="protein sequence ID" value="GAL23998.1"/>
    <property type="molecule type" value="Genomic_DNA"/>
</dbReference>
<dbReference type="InterPro" id="IPR015928">
    <property type="entry name" value="Aconitase/3IPM_dehydase_swvl"/>
</dbReference>
<dbReference type="InterPro" id="IPR015933">
    <property type="entry name" value="Aconitase_B_HEAT-like_dom"/>
</dbReference>
<dbReference type="Pfam" id="PF11791">
    <property type="entry name" value="Aconitase_B_N"/>
    <property type="match status" value="1"/>
</dbReference>
<comment type="caution">
    <text evidence="3">The sequence shown here is derived from an EMBL/GenBank/DDBJ whole genome shotgun (WGS) entry which is preliminary data.</text>
</comment>
<gene>
    <name evidence="3" type="ORF">JCM19239_2981</name>
</gene>
<name>A0ABQ0J5E8_9VIBR</name>
<dbReference type="GO" id="GO:0003994">
    <property type="term" value="F:aconitate hydratase activity"/>
    <property type="evidence" value="ECO:0007669"/>
    <property type="project" value="UniProtKB-EC"/>
</dbReference>
<reference evidence="4" key="1">
    <citation type="submission" date="2014-09" db="EMBL/GenBank/DDBJ databases">
        <title>Vibrio variabilis JCM 19239. (C206) whole genome shotgun sequence.</title>
        <authorList>
            <person name="Sawabe T."/>
            <person name="Meirelles P."/>
            <person name="Nakanishi M."/>
            <person name="Sayaka M."/>
            <person name="Hattori M."/>
            <person name="Ohkuma M."/>
        </authorList>
    </citation>
    <scope>NUCLEOTIDE SEQUENCE [LARGE SCALE GENOMIC DNA]</scope>
    <source>
        <strain evidence="4">JCM 19239</strain>
    </source>
</reference>
<dbReference type="Gene3D" id="3.20.19.10">
    <property type="entry name" value="Aconitase, domain 4"/>
    <property type="match status" value="1"/>
</dbReference>
<dbReference type="EC" id="4.2.1.99" evidence="3"/>
<dbReference type="InterPro" id="IPR015929">
    <property type="entry name" value="Aconitase_B_swivel"/>
</dbReference>
<dbReference type="GO" id="GO:0047456">
    <property type="term" value="F:2-methylisocitrate dehydratase activity"/>
    <property type="evidence" value="ECO:0007669"/>
    <property type="project" value="UniProtKB-EC"/>
</dbReference>
<keyword evidence="3" id="KW-0456">Lyase</keyword>
<dbReference type="Gene3D" id="1.25.40.310">
    <property type="entry name" value="Aconitate B, HEAT-like domain"/>
    <property type="match status" value="1"/>
</dbReference>
<feature type="domain" description="Aconitase B swivel" evidence="1">
    <location>
        <begin position="168"/>
        <end position="251"/>
    </location>
</feature>
<evidence type="ECO:0000313" key="3">
    <source>
        <dbReference type="EMBL" id="GAL23998.1"/>
    </source>
</evidence>
<accession>A0ABQ0J5E8</accession>
<protein>
    <submittedName>
        <fullName evidence="3">Aconitate hydratase 2</fullName>
        <ecNumber evidence="3">4.2.1.3</ecNumber>
        <ecNumber evidence="3">4.2.1.99</ecNumber>
    </submittedName>
</protein>